<name>A0A9P5NA58_GYMJU</name>
<accession>A0A9P5NA58</accession>
<reference evidence="1" key="1">
    <citation type="submission" date="2020-11" db="EMBL/GenBank/DDBJ databases">
        <authorList>
            <consortium name="DOE Joint Genome Institute"/>
            <person name="Ahrendt S."/>
            <person name="Riley R."/>
            <person name="Andreopoulos W."/>
            <person name="LaButti K."/>
            <person name="Pangilinan J."/>
            <person name="Ruiz-duenas F.J."/>
            <person name="Barrasa J.M."/>
            <person name="Sanchez-Garcia M."/>
            <person name="Camarero S."/>
            <person name="Miyauchi S."/>
            <person name="Serrano A."/>
            <person name="Linde D."/>
            <person name="Babiker R."/>
            <person name="Drula E."/>
            <person name="Ayuso-Fernandez I."/>
            <person name="Pacheco R."/>
            <person name="Padilla G."/>
            <person name="Ferreira P."/>
            <person name="Barriuso J."/>
            <person name="Kellner H."/>
            <person name="Castanera R."/>
            <person name="Alfaro M."/>
            <person name="Ramirez L."/>
            <person name="Pisabarro A.G."/>
            <person name="Kuo A."/>
            <person name="Tritt A."/>
            <person name="Lipzen A."/>
            <person name="He G."/>
            <person name="Yan M."/>
            <person name="Ng V."/>
            <person name="Cullen D."/>
            <person name="Martin F."/>
            <person name="Rosso M.-N."/>
            <person name="Henrissat B."/>
            <person name="Hibbett D."/>
            <person name="Martinez A.T."/>
            <person name="Grigoriev I.V."/>
        </authorList>
    </citation>
    <scope>NUCLEOTIDE SEQUENCE</scope>
    <source>
        <strain evidence="1">AH 44721</strain>
    </source>
</reference>
<protein>
    <submittedName>
        <fullName evidence="1">Uncharacterized protein</fullName>
    </submittedName>
</protein>
<proteinExistence type="predicted"/>
<keyword evidence="2" id="KW-1185">Reference proteome</keyword>
<feature type="non-terminal residue" evidence="1">
    <location>
        <position position="1"/>
    </location>
</feature>
<feature type="non-terminal residue" evidence="1">
    <location>
        <position position="137"/>
    </location>
</feature>
<comment type="caution">
    <text evidence="1">The sequence shown here is derived from an EMBL/GenBank/DDBJ whole genome shotgun (WGS) entry which is preliminary data.</text>
</comment>
<dbReference type="EMBL" id="JADNYJ010000314">
    <property type="protein sequence ID" value="KAF8871280.1"/>
    <property type="molecule type" value="Genomic_DNA"/>
</dbReference>
<evidence type="ECO:0000313" key="2">
    <source>
        <dbReference type="Proteomes" id="UP000724874"/>
    </source>
</evidence>
<dbReference type="AlphaFoldDB" id="A0A9P5NA58"/>
<evidence type="ECO:0000313" key="1">
    <source>
        <dbReference type="EMBL" id="KAF8871280.1"/>
    </source>
</evidence>
<organism evidence="1 2">
    <name type="scientific">Gymnopilus junonius</name>
    <name type="common">Spectacular rustgill mushroom</name>
    <name type="synonym">Gymnopilus spectabilis subsp. junonius</name>
    <dbReference type="NCBI Taxonomy" id="109634"/>
    <lineage>
        <taxon>Eukaryota</taxon>
        <taxon>Fungi</taxon>
        <taxon>Dikarya</taxon>
        <taxon>Basidiomycota</taxon>
        <taxon>Agaricomycotina</taxon>
        <taxon>Agaricomycetes</taxon>
        <taxon>Agaricomycetidae</taxon>
        <taxon>Agaricales</taxon>
        <taxon>Agaricineae</taxon>
        <taxon>Hymenogastraceae</taxon>
        <taxon>Gymnopilus</taxon>
    </lineage>
</organism>
<dbReference type="OrthoDB" id="2690740at2759"/>
<gene>
    <name evidence="1" type="ORF">CPB84DRAFT_1623617</name>
</gene>
<sequence length="137" mass="15425">GRKPVNTSLNVPRLSEDAKENSAAYQMLNGALKPVFDWICELVRLHLFFQKKWLIRYSLPNCGVSPVYPFGGYVLNINVSTRIHHDTGDQHICLVLVISDCVGGELVFKEPGLVLDLKNGDVVIFTSKDISHFNQHF</sequence>
<dbReference type="Proteomes" id="UP000724874">
    <property type="component" value="Unassembled WGS sequence"/>
</dbReference>
<dbReference type="Gene3D" id="3.60.130.30">
    <property type="match status" value="1"/>
</dbReference>